<dbReference type="EMBL" id="JAACJP010000060">
    <property type="protein sequence ID" value="KAF5368280.1"/>
    <property type="molecule type" value="Genomic_DNA"/>
</dbReference>
<evidence type="ECO:0000313" key="3">
    <source>
        <dbReference type="EMBL" id="KAF5368280.1"/>
    </source>
</evidence>
<comment type="caution">
    <text evidence="3">The sequence shown here is derived from an EMBL/GenBank/DDBJ whole genome shotgun (WGS) entry which is preliminary data.</text>
</comment>
<dbReference type="Proteomes" id="UP000565441">
    <property type="component" value="Unassembled WGS sequence"/>
</dbReference>
<feature type="compositionally biased region" description="Basic residues" evidence="1">
    <location>
        <begin position="208"/>
        <end position="228"/>
    </location>
</feature>
<feature type="domain" description="BTB" evidence="2">
    <location>
        <begin position="17"/>
        <end position="86"/>
    </location>
</feature>
<feature type="compositionally biased region" description="Low complexity" evidence="1">
    <location>
        <begin position="144"/>
        <end position="182"/>
    </location>
</feature>
<evidence type="ECO:0000256" key="1">
    <source>
        <dbReference type="SAM" id="MobiDB-lite"/>
    </source>
</evidence>
<organism evidence="3 4">
    <name type="scientific">Tricholomella constricta</name>
    <dbReference type="NCBI Taxonomy" id="117010"/>
    <lineage>
        <taxon>Eukaryota</taxon>
        <taxon>Fungi</taxon>
        <taxon>Dikarya</taxon>
        <taxon>Basidiomycota</taxon>
        <taxon>Agaricomycotina</taxon>
        <taxon>Agaricomycetes</taxon>
        <taxon>Agaricomycetidae</taxon>
        <taxon>Agaricales</taxon>
        <taxon>Tricholomatineae</taxon>
        <taxon>Lyophyllaceae</taxon>
        <taxon>Tricholomella</taxon>
    </lineage>
</organism>
<dbReference type="SMART" id="SM00225">
    <property type="entry name" value="BTB"/>
    <property type="match status" value="1"/>
</dbReference>
<reference evidence="3 4" key="1">
    <citation type="journal article" date="2020" name="ISME J.">
        <title>Uncovering the hidden diversity of litter-decomposition mechanisms in mushroom-forming fungi.</title>
        <authorList>
            <person name="Floudas D."/>
            <person name="Bentzer J."/>
            <person name="Ahren D."/>
            <person name="Johansson T."/>
            <person name="Persson P."/>
            <person name="Tunlid A."/>
        </authorList>
    </citation>
    <scope>NUCLEOTIDE SEQUENCE [LARGE SCALE GENOMIC DNA]</scope>
    <source>
        <strain evidence="3 4">CBS 661.87</strain>
    </source>
</reference>
<protein>
    <recommendedName>
        <fullName evidence="2">BTB domain-containing protein</fullName>
    </recommendedName>
</protein>
<evidence type="ECO:0000259" key="2">
    <source>
        <dbReference type="PROSITE" id="PS50097"/>
    </source>
</evidence>
<dbReference type="OrthoDB" id="3218112at2759"/>
<dbReference type="PROSITE" id="PS50097">
    <property type="entry name" value="BTB"/>
    <property type="match status" value="1"/>
</dbReference>
<sequence length="416" mass="46376">MPAAAATKSTDFWLHDGSIVLAAENTLFRVHQTILINHSEIFADLFSLPQPADLGGEDGAERIDGCRMVELHDSASDFEDLLRAIYHPSHFDKLDPAADLDALLTFIGGILRLSTKYIIHELRKRCIVLLVARFPTSYQEYMASSPRPYTPSTSRSPTMDTSASNDDSPSWNWSSTVTFSLLPTPPSDTPTTPHHTQPSASSSNSHSHNPRSRRSSHSHHSSHHHHRDRDRDKPSKSKSKDDSGIHHPPQPPKPKGSSIMRAIALASSTSIPTILPYAYYLLARTSEPRRYLSHTSSSLSWHDKTRALVGRAHLHAAETAISHSFLVAFELGQGCASPSKCKASRGPLVEWALLGTTGRGPEPLRPWERWERLGVCAVCVGHARRRHERGREVVWERLPEFFELGSWRALRAAQEM</sequence>
<feature type="compositionally biased region" description="Low complexity" evidence="1">
    <location>
        <begin position="189"/>
        <end position="207"/>
    </location>
</feature>
<gene>
    <name evidence="3" type="ORF">D9615_010376</name>
</gene>
<dbReference type="AlphaFoldDB" id="A0A8H5GP88"/>
<name>A0A8H5GP88_9AGAR</name>
<dbReference type="Gene3D" id="3.30.710.10">
    <property type="entry name" value="Potassium Channel Kv1.1, Chain A"/>
    <property type="match status" value="1"/>
</dbReference>
<dbReference type="InterPro" id="IPR000210">
    <property type="entry name" value="BTB/POZ_dom"/>
</dbReference>
<dbReference type="InterPro" id="IPR011333">
    <property type="entry name" value="SKP1/BTB/POZ_sf"/>
</dbReference>
<dbReference type="SUPFAM" id="SSF54695">
    <property type="entry name" value="POZ domain"/>
    <property type="match status" value="1"/>
</dbReference>
<dbReference type="Pfam" id="PF00651">
    <property type="entry name" value="BTB"/>
    <property type="match status" value="1"/>
</dbReference>
<feature type="region of interest" description="Disordered" evidence="1">
    <location>
        <begin position="142"/>
        <end position="257"/>
    </location>
</feature>
<proteinExistence type="predicted"/>
<keyword evidence="4" id="KW-1185">Reference proteome</keyword>
<accession>A0A8H5GP88</accession>
<feature type="compositionally biased region" description="Basic and acidic residues" evidence="1">
    <location>
        <begin position="229"/>
        <end position="245"/>
    </location>
</feature>
<evidence type="ECO:0000313" key="4">
    <source>
        <dbReference type="Proteomes" id="UP000565441"/>
    </source>
</evidence>